<dbReference type="GO" id="GO:0022857">
    <property type="term" value="F:transmembrane transporter activity"/>
    <property type="evidence" value="ECO:0007669"/>
    <property type="project" value="InterPro"/>
</dbReference>
<evidence type="ECO:0000256" key="6">
    <source>
        <dbReference type="ARBA" id="ARBA00023136"/>
    </source>
</evidence>
<keyword evidence="3" id="KW-1003">Cell membrane</keyword>
<evidence type="ECO:0000256" key="7">
    <source>
        <dbReference type="SAM" id="Phobius"/>
    </source>
</evidence>
<dbReference type="Gene3D" id="1.20.1250.20">
    <property type="entry name" value="MFS general substrate transporter like domains"/>
    <property type="match status" value="1"/>
</dbReference>
<evidence type="ECO:0008006" key="9">
    <source>
        <dbReference type="Google" id="ProtNLM"/>
    </source>
</evidence>
<accession>A0A382QLG0</accession>
<dbReference type="AlphaFoldDB" id="A0A382QLG0"/>
<feature type="transmembrane region" description="Helical" evidence="7">
    <location>
        <begin position="30"/>
        <end position="47"/>
    </location>
</feature>
<keyword evidence="5 7" id="KW-1133">Transmembrane helix</keyword>
<evidence type="ECO:0000256" key="3">
    <source>
        <dbReference type="ARBA" id="ARBA00022475"/>
    </source>
</evidence>
<evidence type="ECO:0000256" key="5">
    <source>
        <dbReference type="ARBA" id="ARBA00022989"/>
    </source>
</evidence>
<keyword evidence="4 7" id="KW-0812">Transmembrane</keyword>
<feature type="transmembrane region" description="Helical" evidence="7">
    <location>
        <begin position="59"/>
        <end position="77"/>
    </location>
</feature>
<evidence type="ECO:0000256" key="4">
    <source>
        <dbReference type="ARBA" id="ARBA00022692"/>
    </source>
</evidence>
<evidence type="ECO:0000256" key="2">
    <source>
        <dbReference type="ARBA" id="ARBA00022448"/>
    </source>
</evidence>
<name>A0A382QLG0_9ZZZZ</name>
<dbReference type="EMBL" id="UINC01115375">
    <property type="protein sequence ID" value="SVC86349.1"/>
    <property type="molecule type" value="Genomic_DNA"/>
</dbReference>
<dbReference type="PANTHER" id="PTHR43266">
    <property type="entry name" value="MACROLIDE-EFFLUX PROTEIN"/>
    <property type="match status" value="1"/>
</dbReference>
<dbReference type="InterPro" id="IPR036259">
    <property type="entry name" value="MFS_trans_sf"/>
</dbReference>
<keyword evidence="6 7" id="KW-0472">Membrane</keyword>
<comment type="subcellular location">
    <subcellularLocation>
        <location evidence="1">Cell membrane</location>
        <topology evidence="1">Multi-pass membrane protein</topology>
    </subcellularLocation>
</comment>
<feature type="transmembrane region" description="Helical" evidence="7">
    <location>
        <begin position="146"/>
        <end position="169"/>
    </location>
</feature>
<organism evidence="8">
    <name type="scientific">marine metagenome</name>
    <dbReference type="NCBI Taxonomy" id="408172"/>
    <lineage>
        <taxon>unclassified sequences</taxon>
        <taxon>metagenomes</taxon>
        <taxon>ecological metagenomes</taxon>
    </lineage>
</organism>
<dbReference type="Pfam" id="PF07690">
    <property type="entry name" value="MFS_1"/>
    <property type="match status" value="1"/>
</dbReference>
<evidence type="ECO:0000313" key="8">
    <source>
        <dbReference type="EMBL" id="SVC86349.1"/>
    </source>
</evidence>
<dbReference type="InterPro" id="IPR011701">
    <property type="entry name" value="MFS"/>
</dbReference>
<gene>
    <name evidence="8" type="ORF">METZ01_LOCUS339203</name>
</gene>
<sequence length="184" mass="20479">MSEEVAKRPLFNRGFISLSITQFFGASNDYLLKTLLTFALAASGIWRSKMGEGGQVYPAYSLVIPFLLFCVLAGQIADRHSKQQVTVRVKQAEIFFALMAFAGFWMANFWLCLAAMVFLGIQSAFFSPAKYGLIPELVDEKDLSRANGIINMLTNLAAIFATVVGSYLYELYTEDENFRATPPP</sequence>
<feature type="transmembrane region" description="Helical" evidence="7">
    <location>
        <begin position="98"/>
        <end position="126"/>
    </location>
</feature>
<keyword evidence="2" id="KW-0813">Transport</keyword>
<dbReference type="GO" id="GO:0005886">
    <property type="term" value="C:plasma membrane"/>
    <property type="evidence" value="ECO:0007669"/>
    <property type="project" value="UniProtKB-SubCell"/>
</dbReference>
<evidence type="ECO:0000256" key="1">
    <source>
        <dbReference type="ARBA" id="ARBA00004651"/>
    </source>
</evidence>
<protein>
    <recommendedName>
        <fullName evidence="9">Major facilitator superfamily (MFS) profile domain-containing protein</fullName>
    </recommendedName>
</protein>
<reference evidence="8" key="1">
    <citation type="submission" date="2018-05" db="EMBL/GenBank/DDBJ databases">
        <authorList>
            <person name="Lanie J.A."/>
            <person name="Ng W.-L."/>
            <person name="Kazmierczak K.M."/>
            <person name="Andrzejewski T.M."/>
            <person name="Davidsen T.M."/>
            <person name="Wayne K.J."/>
            <person name="Tettelin H."/>
            <person name="Glass J.I."/>
            <person name="Rusch D."/>
            <person name="Podicherti R."/>
            <person name="Tsui H.-C.T."/>
            <person name="Winkler M.E."/>
        </authorList>
    </citation>
    <scope>NUCLEOTIDE SEQUENCE</scope>
</reference>
<feature type="non-terminal residue" evidence="8">
    <location>
        <position position="184"/>
    </location>
</feature>
<proteinExistence type="predicted"/>
<dbReference type="SUPFAM" id="SSF103473">
    <property type="entry name" value="MFS general substrate transporter"/>
    <property type="match status" value="1"/>
</dbReference>
<dbReference type="PANTHER" id="PTHR43266:SF2">
    <property type="entry name" value="MAJOR FACILITATOR SUPERFAMILY (MFS) PROFILE DOMAIN-CONTAINING PROTEIN"/>
    <property type="match status" value="1"/>
</dbReference>